<proteinExistence type="predicted"/>
<evidence type="ECO:0000256" key="2">
    <source>
        <dbReference type="ARBA" id="ARBA00022777"/>
    </source>
</evidence>
<organism evidence="6 7">
    <name type="scientific">Quadrisphaera granulorum</name>
    <dbReference type="NCBI Taxonomy" id="317664"/>
    <lineage>
        <taxon>Bacteria</taxon>
        <taxon>Bacillati</taxon>
        <taxon>Actinomycetota</taxon>
        <taxon>Actinomycetes</taxon>
        <taxon>Kineosporiales</taxon>
        <taxon>Kineosporiaceae</taxon>
        <taxon>Quadrisphaera</taxon>
    </lineage>
</organism>
<dbReference type="InterPro" id="IPR036388">
    <property type="entry name" value="WH-like_DNA-bd_sf"/>
</dbReference>
<dbReference type="PROSITE" id="PS50921">
    <property type="entry name" value="ANTAR"/>
    <property type="match status" value="1"/>
</dbReference>
<dbReference type="AlphaFoldDB" id="A0A316A3X9"/>
<dbReference type="SMART" id="SM01012">
    <property type="entry name" value="ANTAR"/>
    <property type="match status" value="1"/>
</dbReference>
<dbReference type="Pfam" id="PF13185">
    <property type="entry name" value="GAF_2"/>
    <property type="match status" value="1"/>
</dbReference>
<evidence type="ECO:0000313" key="7">
    <source>
        <dbReference type="Proteomes" id="UP000245469"/>
    </source>
</evidence>
<gene>
    <name evidence="6" type="ORF">BXY45_11857</name>
</gene>
<evidence type="ECO:0000313" key="6">
    <source>
        <dbReference type="EMBL" id="PWJ52686.1"/>
    </source>
</evidence>
<dbReference type="Pfam" id="PF03861">
    <property type="entry name" value="ANTAR"/>
    <property type="match status" value="1"/>
</dbReference>
<sequence>MSVDVAYAELGRILLDRTPLNAVLQRVAELARDCVPGADEASVTLVQGRRATSVAFTGNLAVQLDERQYELGFGPCMDAAMSGQNIVIRDTASGDPSYPGFSEVAARAGVRATLSVGLAVPGRTVGALNLYDTGGESVVTSQARDVATVFAGHAAIALTNALAVESTRELAEQLQRAMVSRAAIEQAKGIIAVQRGVSPEQAFSLLSRRSQDSNRKLAELAAEVVDAVTQGRATGW</sequence>
<dbReference type="InterPro" id="IPR011006">
    <property type="entry name" value="CheY-like_superfamily"/>
</dbReference>
<dbReference type="GO" id="GO:0016301">
    <property type="term" value="F:kinase activity"/>
    <property type="evidence" value="ECO:0007669"/>
    <property type="project" value="UniProtKB-KW"/>
</dbReference>
<dbReference type="Gene3D" id="1.10.10.10">
    <property type="entry name" value="Winged helix-like DNA-binding domain superfamily/Winged helix DNA-binding domain"/>
    <property type="match status" value="1"/>
</dbReference>
<keyword evidence="3" id="KW-0805">Transcription regulation</keyword>
<evidence type="ECO:0000256" key="3">
    <source>
        <dbReference type="ARBA" id="ARBA00023015"/>
    </source>
</evidence>
<reference evidence="6 7" key="1">
    <citation type="submission" date="2018-03" db="EMBL/GenBank/DDBJ databases">
        <title>Genomic Encyclopedia of Archaeal and Bacterial Type Strains, Phase II (KMG-II): from individual species to whole genera.</title>
        <authorList>
            <person name="Goeker M."/>
        </authorList>
    </citation>
    <scope>NUCLEOTIDE SEQUENCE [LARGE SCALE GENOMIC DNA]</scope>
    <source>
        <strain evidence="6 7">DSM 44889</strain>
    </source>
</reference>
<name>A0A316A3X9_9ACTN</name>
<evidence type="ECO:0000256" key="1">
    <source>
        <dbReference type="ARBA" id="ARBA00022679"/>
    </source>
</evidence>
<keyword evidence="1" id="KW-0808">Transferase</keyword>
<keyword evidence="7" id="KW-1185">Reference proteome</keyword>
<dbReference type="InterPro" id="IPR012074">
    <property type="entry name" value="GAF_ANTAR"/>
</dbReference>
<dbReference type="InterPro" id="IPR005561">
    <property type="entry name" value="ANTAR"/>
</dbReference>
<dbReference type="EMBL" id="QGDQ01000018">
    <property type="protein sequence ID" value="PWJ52686.1"/>
    <property type="molecule type" value="Genomic_DNA"/>
</dbReference>
<comment type="caution">
    <text evidence="6">The sequence shown here is derived from an EMBL/GenBank/DDBJ whole genome shotgun (WGS) entry which is preliminary data.</text>
</comment>
<dbReference type="RefSeq" id="WP_109775178.1">
    <property type="nucleotide sequence ID" value="NZ_QGDQ01000018.1"/>
</dbReference>
<feature type="domain" description="ANTAR" evidence="5">
    <location>
        <begin position="164"/>
        <end position="225"/>
    </location>
</feature>
<keyword evidence="2" id="KW-0418">Kinase</keyword>
<protein>
    <submittedName>
        <fullName evidence="6">GAF domain-containing protein</fullName>
    </submittedName>
</protein>
<dbReference type="OrthoDB" id="3688893at2"/>
<evidence type="ECO:0000259" key="5">
    <source>
        <dbReference type="PROSITE" id="PS50921"/>
    </source>
</evidence>
<dbReference type="SMART" id="SM00065">
    <property type="entry name" value="GAF"/>
    <property type="match status" value="1"/>
</dbReference>
<dbReference type="InterPro" id="IPR029016">
    <property type="entry name" value="GAF-like_dom_sf"/>
</dbReference>
<keyword evidence="4" id="KW-0804">Transcription</keyword>
<dbReference type="PIRSF" id="PIRSF036625">
    <property type="entry name" value="GAF_ANTAR"/>
    <property type="match status" value="1"/>
</dbReference>
<evidence type="ECO:0000256" key="4">
    <source>
        <dbReference type="ARBA" id="ARBA00023163"/>
    </source>
</evidence>
<dbReference type="Proteomes" id="UP000245469">
    <property type="component" value="Unassembled WGS sequence"/>
</dbReference>
<dbReference type="GO" id="GO:0003723">
    <property type="term" value="F:RNA binding"/>
    <property type="evidence" value="ECO:0007669"/>
    <property type="project" value="InterPro"/>
</dbReference>
<dbReference type="InterPro" id="IPR003018">
    <property type="entry name" value="GAF"/>
</dbReference>
<dbReference type="SUPFAM" id="SSF52172">
    <property type="entry name" value="CheY-like"/>
    <property type="match status" value="1"/>
</dbReference>
<dbReference type="Gene3D" id="3.30.450.40">
    <property type="match status" value="1"/>
</dbReference>
<dbReference type="SUPFAM" id="SSF55781">
    <property type="entry name" value="GAF domain-like"/>
    <property type="match status" value="1"/>
</dbReference>
<accession>A0A316A3X9</accession>